<dbReference type="HOGENOM" id="CLU_2750864_0_0_9"/>
<protein>
    <submittedName>
        <fullName evidence="1">Uncharacterized protein</fullName>
    </submittedName>
</protein>
<dbReference type="EMBL" id="ADKX01000012">
    <property type="protein sequence ID" value="EFW05873.1"/>
    <property type="molecule type" value="Genomic_DNA"/>
</dbReference>
<reference evidence="1 2" key="1">
    <citation type="submission" date="2010-12" db="EMBL/GenBank/DDBJ databases">
        <title>The Genome Sequence of Coprobacillus sp. strain 29_1.</title>
        <authorList>
            <consortium name="The Broad Institute Genome Sequencing Platform"/>
            <person name="Earl A."/>
            <person name="Ward D."/>
            <person name="Feldgarden M."/>
            <person name="Gevers D."/>
            <person name="Daigneault M."/>
            <person name="Sibley C.D."/>
            <person name="White A."/>
            <person name="Strauss J."/>
            <person name="Allen-Vercoe E."/>
            <person name="Young S.K."/>
            <person name="Zeng Q."/>
            <person name="Gargeya S."/>
            <person name="Fitzgerald M."/>
            <person name="Haas B."/>
            <person name="Abouelleil A."/>
            <person name="Alvarado L."/>
            <person name="Arachchi H.M."/>
            <person name="Berlin A."/>
            <person name="Brown A."/>
            <person name="Chapman S.B."/>
            <person name="Chen Z."/>
            <person name="Dunbar C."/>
            <person name="Freedman E."/>
            <person name="Gearin G."/>
            <person name="Gellesch M."/>
            <person name="Goldberg J."/>
            <person name="Griggs A."/>
            <person name="Gujja S."/>
            <person name="Heilman E."/>
            <person name="Heiman D."/>
            <person name="Howarth C."/>
            <person name="Larson L."/>
            <person name="Lui A."/>
            <person name="MacDonald P.J.P."/>
            <person name="Mehta T."/>
            <person name="Montmayeur A."/>
            <person name="Murphy C."/>
            <person name="Neiman D."/>
            <person name="Pearson M."/>
            <person name="Priest M."/>
            <person name="Roberts A."/>
            <person name="Saif S."/>
            <person name="Shea T."/>
            <person name="Shenoy N."/>
            <person name="Sisk P."/>
            <person name="Stolte C."/>
            <person name="Sykes S."/>
            <person name="White J."/>
            <person name="Yandava C."/>
            <person name="Nusbaum C."/>
            <person name="Birren B."/>
        </authorList>
    </citation>
    <scope>NUCLEOTIDE SEQUENCE [LARGE SCALE GENOMIC DNA]</scope>
    <source>
        <strain evidence="1 2">29_1</strain>
    </source>
</reference>
<evidence type="ECO:0000313" key="1">
    <source>
        <dbReference type="EMBL" id="EFW05873.1"/>
    </source>
</evidence>
<name>E7G7V2_9FIRM</name>
<accession>E7G7V2</accession>
<evidence type="ECO:0000313" key="2">
    <source>
        <dbReference type="Proteomes" id="UP000003157"/>
    </source>
</evidence>
<sequence length="70" mass="8329">MMAILQVIKTIIRYECECPHCHNKLKSDDIYSPFYGISDNEVFEIVHGDEIEIECPKCNYQFKIDEVDWE</sequence>
<keyword evidence="2" id="KW-1185">Reference proteome</keyword>
<comment type="caution">
    <text evidence="1">The sequence shown here is derived from an EMBL/GenBank/DDBJ whole genome shotgun (WGS) entry which is preliminary data.</text>
</comment>
<dbReference type="STRING" id="100884.GCA_000269565_00863"/>
<dbReference type="Proteomes" id="UP000003157">
    <property type="component" value="Unassembled WGS sequence"/>
</dbReference>
<gene>
    <name evidence="1" type="ORF">HMPREF9488_00840</name>
</gene>
<dbReference type="AlphaFoldDB" id="E7G7V2"/>
<organism evidence="1 2">
    <name type="scientific">Coprobacillus cateniformis</name>
    <dbReference type="NCBI Taxonomy" id="100884"/>
    <lineage>
        <taxon>Bacteria</taxon>
        <taxon>Bacillati</taxon>
        <taxon>Bacillota</taxon>
        <taxon>Erysipelotrichia</taxon>
        <taxon>Erysipelotrichales</taxon>
        <taxon>Coprobacillaceae</taxon>
        <taxon>Coprobacillus</taxon>
    </lineage>
</organism>
<proteinExistence type="predicted"/>